<evidence type="ECO:0000256" key="3">
    <source>
        <dbReference type="ARBA" id="ARBA00016093"/>
    </source>
</evidence>
<accession>A0A922S3F0</accession>
<dbReference type="InterPro" id="IPR036388">
    <property type="entry name" value="WH-like_DNA-bd_sf"/>
</dbReference>
<evidence type="ECO:0000256" key="2">
    <source>
        <dbReference type="ARBA" id="ARBA00007922"/>
    </source>
</evidence>
<evidence type="ECO:0000256" key="8">
    <source>
        <dbReference type="SAM" id="Coils"/>
    </source>
</evidence>
<feature type="domain" description="Homologous-pairing protein 2 winged helix" evidence="9">
    <location>
        <begin position="10"/>
        <end position="64"/>
    </location>
</feature>
<dbReference type="EMBL" id="AMPZ03000002">
    <property type="protein sequence ID" value="KAH9591847.1"/>
    <property type="molecule type" value="Genomic_DNA"/>
</dbReference>
<evidence type="ECO:0000256" key="5">
    <source>
        <dbReference type="ARBA" id="ARBA00023172"/>
    </source>
</evidence>
<evidence type="ECO:0000256" key="4">
    <source>
        <dbReference type="ARBA" id="ARBA00023054"/>
    </source>
</evidence>
<dbReference type="RefSeq" id="XP_035589730.2">
    <property type="nucleotide sequence ID" value="XM_035731764.2"/>
</dbReference>
<dbReference type="InterPro" id="IPR040661">
    <property type="entry name" value="LZ3wCH"/>
</dbReference>
<dbReference type="PANTHER" id="PTHR15938">
    <property type="entry name" value="TBP-1 INTERACTING PROTEIN"/>
    <property type="match status" value="1"/>
</dbReference>
<dbReference type="GO" id="GO:0120231">
    <property type="term" value="C:DNA recombinase auxiliary factor complex"/>
    <property type="evidence" value="ECO:0007669"/>
    <property type="project" value="TreeGrafter"/>
</dbReference>
<gene>
    <name evidence="11" type="primary">PSMC3IP_1</name>
    <name evidence="11" type="ORF">MS3_00003980</name>
</gene>
<dbReference type="PANTHER" id="PTHR15938:SF0">
    <property type="entry name" value="HOMOLOGOUS-PAIRING PROTEIN 2 HOMOLOG"/>
    <property type="match status" value="1"/>
</dbReference>
<comment type="caution">
    <text evidence="11">The sequence shown here is derived from an EMBL/GenBank/DDBJ whole genome shotgun (WGS) entry which is preliminary data.</text>
</comment>
<feature type="domain" description="Leucine zipper with capping helix" evidence="10">
    <location>
        <begin position="147"/>
        <end position="201"/>
    </location>
</feature>
<dbReference type="KEGG" id="shx:MS3_00003980"/>
<proteinExistence type="inferred from homology"/>
<dbReference type="Pfam" id="PF18517">
    <property type="entry name" value="LZ3wCH"/>
    <property type="match status" value="1"/>
</dbReference>
<dbReference type="GO" id="GO:0007129">
    <property type="term" value="P:homologous chromosome pairing at meiosis"/>
    <property type="evidence" value="ECO:0007669"/>
    <property type="project" value="TreeGrafter"/>
</dbReference>
<evidence type="ECO:0000256" key="1">
    <source>
        <dbReference type="ARBA" id="ARBA00004123"/>
    </source>
</evidence>
<protein>
    <recommendedName>
        <fullName evidence="3">Homologous-pairing protein 2 homolog</fullName>
    </recommendedName>
</protein>
<dbReference type="CTD" id="24591065"/>
<evidence type="ECO:0000313" key="11">
    <source>
        <dbReference type="EMBL" id="KAH9591847.1"/>
    </source>
</evidence>
<reference evidence="11" key="1">
    <citation type="journal article" date="2012" name="Nat. Genet.">
        <title>Whole-genome sequence of Schistosoma haematobium.</title>
        <authorList>
            <person name="Young N.D."/>
            <person name="Jex A.R."/>
            <person name="Li B."/>
            <person name="Liu S."/>
            <person name="Yang L."/>
            <person name="Xiong Z."/>
            <person name="Li Y."/>
            <person name="Cantacessi C."/>
            <person name="Hall R.S."/>
            <person name="Xu X."/>
            <person name="Chen F."/>
            <person name="Wu X."/>
            <person name="Zerlotini A."/>
            <person name="Oliveira G."/>
            <person name="Hofmann A."/>
            <person name="Zhang G."/>
            <person name="Fang X."/>
            <person name="Kang Y."/>
            <person name="Campbell B.E."/>
            <person name="Loukas A."/>
            <person name="Ranganathan S."/>
            <person name="Rollinson D."/>
            <person name="Rinaldi G."/>
            <person name="Brindley P.J."/>
            <person name="Yang H."/>
            <person name="Wang J."/>
            <person name="Wang J."/>
            <person name="Gasser R.B."/>
        </authorList>
    </citation>
    <scope>NUCLEOTIDE SEQUENCE</scope>
</reference>
<evidence type="ECO:0000313" key="12">
    <source>
        <dbReference type="Proteomes" id="UP000471633"/>
    </source>
</evidence>
<comment type="subcellular location">
    <subcellularLocation>
        <location evidence="1">Nucleus</location>
    </subcellularLocation>
</comment>
<name>A0A922S3F0_SCHHA</name>
<keyword evidence="12" id="KW-1185">Reference proteome</keyword>
<feature type="coiled-coil region" evidence="8">
    <location>
        <begin position="77"/>
        <end position="141"/>
    </location>
</feature>
<keyword evidence="4 8" id="KW-0175">Coiled coil</keyword>
<dbReference type="GO" id="GO:0120230">
    <property type="term" value="F:recombinase activator activity"/>
    <property type="evidence" value="ECO:0007669"/>
    <property type="project" value="TreeGrafter"/>
</dbReference>
<keyword evidence="7" id="KW-0469">Meiosis</keyword>
<dbReference type="Proteomes" id="UP000471633">
    <property type="component" value="Unassembled WGS sequence"/>
</dbReference>
<dbReference type="GO" id="GO:0000794">
    <property type="term" value="C:condensed nuclear chromosome"/>
    <property type="evidence" value="ECO:0007669"/>
    <property type="project" value="TreeGrafter"/>
</dbReference>
<dbReference type="GO" id="GO:0010774">
    <property type="term" value="P:meiotic strand invasion involved in reciprocal meiotic recombination"/>
    <property type="evidence" value="ECO:0007669"/>
    <property type="project" value="TreeGrafter"/>
</dbReference>
<evidence type="ECO:0000259" key="9">
    <source>
        <dbReference type="Pfam" id="PF07106"/>
    </source>
</evidence>
<keyword evidence="5" id="KW-0233">DNA recombination</keyword>
<dbReference type="AlphaFoldDB" id="A0A922S3F0"/>
<evidence type="ECO:0000256" key="7">
    <source>
        <dbReference type="ARBA" id="ARBA00023254"/>
    </source>
</evidence>
<reference evidence="11" key="4">
    <citation type="journal article" date="2022" name="PLoS Pathog.">
        <title>Chromosome-level genome of Schistosoma haematobium underpins genome-wide explorations of molecular variation.</title>
        <authorList>
            <person name="Stroehlein A.J."/>
            <person name="Korhonen P.K."/>
            <person name="Lee V.V."/>
            <person name="Ralph S.A."/>
            <person name="Mentink-Kane M."/>
            <person name="You H."/>
            <person name="McManus D.P."/>
            <person name="Tchuente L.T."/>
            <person name="Stothard J.R."/>
            <person name="Kaur P."/>
            <person name="Dudchenko O."/>
            <person name="Aiden E.L."/>
            <person name="Yang B."/>
            <person name="Yang H."/>
            <person name="Emery A.M."/>
            <person name="Webster B.L."/>
            <person name="Brindley P.J."/>
            <person name="Rollinson D."/>
            <person name="Chang B.C.H."/>
            <person name="Gasser R.B."/>
            <person name="Young N.D."/>
        </authorList>
    </citation>
    <scope>NUCLEOTIDE SEQUENCE</scope>
</reference>
<dbReference type="InterPro" id="IPR010776">
    <property type="entry name" value="Hop2_WH_dom"/>
</dbReference>
<dbReference type="GeneID" id="24591065"/>
<dbReference type="GO" id="GO:0003690">
    <property type="term" value="F:double-stranded DNA binding"/>
    <property type="evidence" value="ECO:0007669"/>
    <property type="project" value="TreeGrafter"/>
</dbReference>
<evidence type="ECO:0000259" key="10">
    <source>
        <dbReference type="Pfam" id="PF18517"/>
    </source>
</evidence>
<keyword evidence="6" id="KW-0539">Nucleus</keyword>
<evidence type="ECO:0000256" key="6">
    <source>
        <dbReference type="ARBA" id="ARBA00023242"/>
    </source>
</evidence>
<dbReference type="GO" id="GO:0000709">
    <property type="term" value="P:meiotic joint molecule formation"/>
    <property type="evidence" value="ECO:0007669"/>
    <property type="project" value="TreeGrafter"/>
</dbReference>
<sequence length="207" mass="23397">MSNNACKGDVLTFFEKENRPFSVVDVCSALKNYGKTGISRALDDLVEEGSIKEKVYGKQKVYVYDQTKLPSFDENEIRKMEAQYANLSVELTEEQKKLKSVIEELKKITSSLTKEEAEKELTQVNEKLNEIEVEVKALKAKGPGIAEADLKLVSENHTKMISEWRKRKRIAMNIVDAVAESYPSSKKQLMSDIGIETDEDRGITIPT</sequence>
<dbReference type="Gene3D" id="1.10.10.10">
    <property type="entry name" value="Winged helix-like DNA-binding domain superfamily/Winged helix DNA-binding domain"/>
    <property type="match status" value="1"/>
</dbReference>
<comment type="similarity">
    <text evidence="2">Belongs to the HOP2 family.</text>
</comment>
<reference evidence="11" key="2">
    <citation type="journal article" date="2019" name="Gigascience">
        <title>High-quality Schistosoma haematobium genome achieved by single-molecule and long-range sequencing.</title>
        <authorList>
            <person name="Stroehlein A.J."/>
            <person name="Korhonen P.K."/>
            <person name="Chong T.M."/>
            <person name="Lim Y.L."/>
            <person name="Chan K.G."/>
            <person name="Webster B."/>
            <person name="Rollinson D."/>
            <person name="Brindley P.J."/>
            <person name="Gasser R.B."/>
            <person name="Young N.D."/>
        </authorList>
    </citation>
    <scope>NUCLEOTIDE SEQUENCE</scope>
</reference>
<organism evidence="11 12">
    <name type="scientific">Schistosoma haematobium</name>
    <name type="common">Blood fluke</name>
    <dbReference type="NCBI Taxonomy" id="6185"/>
    <lineage>
        <taxon>Eukaryota</taxon>
        <taxon>Metazoa</taxon>
        <taxon>Spiralia</taxon>
        <taxon>Lophotrochozoa</taxon>
        <taxon>Platyhelminthes</taxon>
        <taxon>Trematoda</taxon>
        <taxon>Digenea</taxon>
        <taxon>Strigeidida</taxon>
        <taxon>Schistosomatoidea</taxon>
        <taxon>Schistosomatidae</taxon>
        <taxon>Schistosoma</taxon>
    </lineage>
</organism>
<reference evidence="11" key="3">
    <citation type="submission" date="2021-06" db="EMBL/GenBank/DDBJ databases">
        <title>Chromosome-level genome assembly for S. haematobium.</title>
        <authorList>
            <person name="Stroehlein A.J."/>
        </authorList>
    </citation>
    <scope>NUCLEOTIDE SEQUENCE</scope>
</reference>
<dbReference type="Pfam" id="PF07106">
    <property type="entry name" value="WHD_TBPIP"/>
    <property type="match status" value="1"/>
</dbReference>